<feature type="compositionally biased region" description="Low complexity" evidence="1">
    <location>
        <begin position="24"/>
        <end position="35"/>
    </location>
</feature>
<evidence type="ECO:0000256" key="1">
    <source>
        <dbReference type="SAM" id="MobiDB-lite"/>
    </source>
</evidence>
<reference evidence="2 3" key="1">
    <citation type="submission" date="2015-04" db="EMBL/GenBank/DDBJ databases">
        <authorList>
            <person name="Syromyatnikov M.Y."/>
            <person name="Popov V.N."/>
        </authorList>
    </citation>
    <scope>NUCLEOTIDE SEQUENCE [LARGE SCALE GENOMIC DNA]</scope>
</reference>
<gene>
    <name evidence="2" type="ORF">CLUMA_CG005922</name>
</gene>
<dbReference type="EMBL" id="CVRI01000026">
    <property type="protein sequence ID" value="CRK92385.1"/>
    <property type="molecule type" value="Genomic_DNA"/>
</dbReference>
<dbReference type="Proteomes" id="UP000183832">
    <property type="component" value="Unassembled WGS sequence"/>
</dbReference>
<dbReference type="AlphaFoldDB" id="A0A1J1I1Y2"/>
<organism evidence="2 3">
    <name type="scientific">Clunio marinus</name>
    <dbReference type="NCBI Taxonomy" id="568069"/>
    <lineage>
        <taxon>Eukaryota</taxon>
        <taxon>Metazoa</taxon>
        <taxon>Ecdysozoa</taxon>
        <taxon>Arthropoda</taxon>
        <taxon>Hexapoda</taxon>
        <taxon>Insecta</taxon>
        <taxon>Pterygota</taxon>
        <taxon>Neoptera</taxon>
        <taxon>Endopterygota</taxon>
        <taxon>Diptera</taxon>
        <taxon>Nematocera</taxon>
        <taxon>Chironomoidea</taxon>
        <taxon>Chironomidae</taxon>
        <taxon>Clunio</taxon>
    </lineage>
</organism>
<name>A0A1J1I1Y2_9DIPT</name>
<feature type="compositionally biased region" description="Polar residues" evidence="1">
    <location>
        <begin position="1"/>
        <end position="12"/>
    </location>
</feature>
<keyword evidence="3" id="KW-1185">Reference proteome</keyword>
<sequence length="94" mass="10701">MQVSNCKNGMQESNESNAKKVNKKVSNSKMSKNQKAAANSNPTPETYRESPQNVRLDTSESDEESVSEQITKIKRKNYFMDSQIHAYDFLYAVC</sequence>
<feature type="compositionally biased region" description="Polar residues" evidence="1">
    <location>
        <begin position="36"/>
        <end position="56"/>
    </location>
</feature>
<accession>A0A1J1I1Y2</accession>
<protein>
    <submittedName>
        <fullName evidence="2">CLUMA_CG005922, isoform A</fullName>
    </submittedName>
</protein>
<proteinExistence type="predicted"/>
<evidence type="ECO:0000313" key="3">
    <source>
        <dbReference type="Proteomes" id="UP000183832"/>
    </source>
</evidence>
<feature type="region of interest" description="Disordered" evidence="1">
    <location>
        <begin position="1"/>
        <end position="68"/>
    </location>
</feature>
<evidence type="ECO:0000313" key="2">
    <source>
        <dbReference type="EMBL" id="CRK92385.1"/>
    </source>
</evidence>